<sequence length="479" mass="53953">MSIKQWISYLIARAIPGAINFFAIPLYTRLLSPLEYGKYSIVLTTIGFANIIFFWWLKFSLTRFIHKFDENKRPSLLSSIILCYLCLLLISTLVAIFFYIFILDESVKSLIWIGTLLLWFQGLFELNLEFVRSSLNPTRYSILTIAKAVIGLSTSYFLITQGFQAGGLLIGLIVGFAIPALYQSRQLMREITFKLYESSIILQLLKYGFPLIITFVFSFIVLSSDRYFLGWLAGPKSVGLYSVGYDLAQQSLGFLMSVIYLGSYPRIIRSFERDGVDAARENLSVNLSTLLGVSLPAIVAMTIYAPEIANILVGKDFADFTGKLIPWIVASAFLQGIKAYHIDVCYQLAHYTIGQIYVSFGAAMVNLVLNFVLIKKLGIMGAAYSTLISYVVAITLSLILLKGTFPIPKFKANDYKIVLAAILMSIIMLLVQHLDYANIYLCSISGILVYILTIYSVNAFSLKTRVRYFMKERCRQYAG</sequence>
<feature type="transmembrane region" description="Helical" evidence="6">
    <location>
        <begin position="413"/>
        <end position="431"/>
    </location>
</feature>
<evidence type="ECO:0000313" key="8">
    <source>
        <dbReference type="Proteomes" id="UP000194153"/>
    </source>
</evidence>
<gene>
    <name evidence="7" type="ORF">GPEL0_01f0908</name>
</gene>
<keyword evidence="8" id="KW-1185">Reference proteome</keyword>
<dbReference type="InterPro" id="IPR002797">
    <property type="entry name" value="Polysacc_synth"/>
</dbReference>
<accession>A0ABQ0MFG0</accession>
<protein>
    <submittedName>
        <fullName evidence="7">Polysaccharide biosynthesis protein</fullName>
    </submittedName>
</protein>
<feature type="transmembrane region" description="Helical" evidence="6">
    <location>
        <begin position="204"/>
        <end position="223"/>
    </location>
</feature>
<name>A0ABQ0MFG0_9BACT</name>
<proteinExistence type="predicted"/>
<feature type="transmembrane region" description="Helical" evidence="6">
    <location>
        <begin position="7"/>
        <end position="27"/>
    </location>
</feature>
<feature type="transmembrane region" description="Helical" evidence="6">
    <location>
        <begin position="354"/>
        <end position="373"/>
    </location>
</feature>
<keyword evidence="4 6" id="KW-1133">Transmembrane helix</keyword>
<feature type="transmembrane region" description="Helical" evidence="6">
    <location>
        <begin position="165"/>
        <end position="183"/>
    </location>
</feature>
<evidence type="ECO:0000256" key="4">
    <source>
        <dbReference type="ARBA" id="ARBA00022989"/>
    </source>
</evidence>
<dbReference type="InterPro" id="IPR050833">
    <property type="entry name" value="Poly_Biosynth_Transport"/>
</dbReference>
<dbReference type="RefSeq" id="WP_085812244.1">
    <property type="nucleotide sequence ID" value="NZ_BDQG01000001.1"/>
</dbReference>
<evidence type="ECO:0000313" key="7">
    <source>
        <dbReference type="EMBL" id="GAW65835.1"/>
    </source>
</evidence>
<dbReference type="Proteomes" id="UP000194153">
    <property type="component" value="Unassembled WGS sequence"/>
</dbReference>
<feature type="transmembrane region" description="Helical" evidence="6">
    <location>
        <begin position="379"/>
        <end position="401"/>
    </location>
</feature>
<feature type="transmembrane region" description="Helical" evidence="6">
    <location>
        <begin position="324"/>
        <end position="342"/>
    </location>
</feature>
<evidence type="ECO:0000256" key="2">
    <source>
        <dbReference type="ARBA" id="ARBA00022475"/>
    </source>
</evidence>
<dbReference type="Pfam" id="PF01943">
    <property type="entry name" value="Polysacc_synt"/>
    <property type="match status" value="1"/>
</dbReference>
<evidence type="ECO:0000256" key="3">
    <source>
        <dbReference type="ARBA" id="ARBA00022692"/>
    </source>
</evidence>
<feature type="transmembrane region" description="Helical" evidence="6">
    <location>
        <begin position="77"/>
        <end position="103"/>
    </location>
</feature>
<dbReference type="PANTHER" id="PTHR30250">
    <property type="entry name" value="PST FAMILY PREDICTED COLANIC ACID TRANSPORTER"/>
    <property type="match status" value="1"/>
</dbReference>
<evidence type="ECO:0000256" key="5">
    <source>
        <dbReference type="ARBA" id="ARBA00023136"/>
    </source>
</evidence>
<feature type="transmembrane region" description="Helical" evidence="6">
    <location>
        <begin position="283"/>
        <end position="304"/>
    </location>
</feature>
<comment type="caution">
    <text evidence="7">The sequence shown here is derived from an EMBL/GenBank/DDBJ whole genome shotgun (WGS) entry which is preliminary data.</text>
</comment>
<keyword evidence="2" id="KW-1003">Cell membrane</keyword>
<feature type="transmembrane region" description="Helical" evidence="6">
    <location>
        <begin position="243"/>
        <end position="262"/>
    </location>
</feature>
<evidence type="ECO:0000256" key="6">
    <source>
        <dbReference type="SAM" id="Phobius"/>
    </source>
</evidence>
<feature type="transmembrane region" description="Helical" evidence="6">
    <location>
        <begin position="437"/>
        <end position="461"/>
    </location>
</feature>
<organism evidence="7 8">
    <name type="scientific">Geoanaerobacter pelophilus</name>
    <dbReference type="NCBI Taxonomy" id="60036"/>
    <lineage>
        <taxon>Bacteria</taxon>
        <taxon>Pseudomonadati</taxon>
        <taxon>Thermodesulfobacteriota</taxon>
        <taxon>Desulfuromonadia</taxon>
        <taxon>Geobacterales</taxon>
        <taxon>Geobacteraceae</taxon>
        <taxon>Geoanaerobacter</taxon>
    </lineage>
</organism>
<evidence type="ECO:0000256" key="1">
    <source>
        <dbReference type="ARBA" id="ARBA00004651"/>
    </source>
</evidence>
<dbReference type="PANTHER" id="PTHR30250:SF11">
    <property type="entry name" value="O-ANTIGEN TRANSPORTER-RELATED"/>
    <property type="match status" value="1"/>
</dbReference>
<keyword evidence="3 6" id="KW-0812">Transmembrane</keyword>
<keyword evidence="5 6" id="KW-0472">Membrane</keyword>
<feature type="transmembrane region" description="Helical" evidence="6">
    <location>
        <begin position="39"/>
        <end position="57"/>
    </location>
</feature>
<comment type="subcellular location">
    <subcellularLocation>
        <location evidence="1">Cell membrane</location>
        <topology evidence="1">Multi-pass membrane protein</topology>
    </subcellularLocation>
</comment>
<reference evidence="8" key="1">
    <citation type="submission" date="2017-05" db="EMBL/GenBank/DDBJ databases">
        <title>Draft genome sequence of Geobacter pelophilus, a iron(III)-reducing bacteria.</title>
        <authorList>
            <person name="Aoyagi T."/>
            <person name="Koike H."/>
            <person name="Morita T."/>
            <person name="Sato Y."/>
            <person name="Habe H."/>
            <person name="Hori T."/>
        </authorList>
    </citation>
    <scope>NUCLEOTIDE SEQUENCE [LARGE SCALE GENOMIC DNA]</scope>
    <source>
        <strain evidence="8">Drf2</strain>
    </source>
</reference>
<dbReference type="EMBL" id="BDQG01000001">
    <property type="protein sequence ID" value="GAW65835.1"/>
    <property type="molecule type" value="Genomic_DNA"/>
</dbReference>